<evidence type="ECO:0000256" key="2">
    <source>
        <dbReference type="SAM" id="Phobius"/>
    </source>
</evidence>
<feature type="region of interest" description="Disordered" evidence="1">
    <location>
        <begin position="1"/>
        <end position="61"/>
    </location>
</feature>
<name>A0A6P4ZM39_BRABE</name>
<dbReference type="AlphaFoldDB" id="A0A6P4ZM39"/>
<evidence type="ECO:0000313" key="4">
    <source>
        <dbReference type="RefSeq" id="XP_019637838.1"/>
    </source>
</evidence>
<reference evidence="4" key="1">
    <citation type="submission" date="2025-08" db="UniProtKB">
        <authorList>
            <consortium name="RefSeq"/>
        </authorList>
    </citation>
    <scope>IDENTIFICATION</scope>
    <source>
        <tissue evidence="4">Gonad</tissue>
    </source>
</reference>
<evidence type="ECO:0000313" key="3">
    <source>
        <dbReference type="Proteomes" id="UP000515135"/>
    </source>
</evidence>
<protein>
    <submittedName>
        <fullName evidence="4">Uncharacterized protein LOC109480122</fullName>
    </submittedName>
</protein>
<gene>
    <name evidence="4" type="primary">LOC109480122</name>
</gene>
<feature type="transmembrane region" description="Helical" evidence="2">
    <location>
        <begin position="70"/>
        <end position="90"/>
    </location>
</feature>
<proteinExistence type="predicted"/>
<sequence>MADEDSAEKPPDAAPDDTTDPPVQPVKEEEVGKAKETRVDSIHVDTIDGPPEEDFSSGKSSGCCRGGCPVLTVIIFGILVGNALGLLLVYQRIYSLRSTVKLPKVKATVTPSVAPTANQRRRSISEEVAQEIDMPKMTSSHLRADDERYDPRRDLPTKTDKKTHLMPFLVTKRKKLAVEEDARRLPLKIDKKTSRKISKFQFRKKDALP</sequence>
<keyword evidence="2" id="KW-0472">Membrane</keyword>
<feature type="compositionally biased region" description="Basic and acidic residues" evidence="1">
    <location>
        <begin position="26"/>
        <end position="46"/>
    </location>
</feature>
<accession>A0A6P4ZM39</accession>
<dbReference type="GeneID" id="109480122"/>
<evidence type="ECO:0000256" key="1">
    <source>
        <dbReference type="SAM" id="MobiDB-lite"/>
    </source>
</evidence>
<dbReference type="Proteomes" id="UP000515135">
    <property type="component" value="Unplaced"/>
</dbReference>
<keyword evidence="2" id="KW-1133">Transmembrane helix</keyword>
<keyword evidence="3" id="KW-1185">Reference proteome</keyword>
<keyword evidence="2" id="KW-0812">Transmembrane</keyword>
<dbReference type="RefSeq" id="XP_019637838.1">
    <property type="nucleotide sequence ID" value="XM_019782279.1"/>
</dbReference>
<dbReference type="OrthoDB" id="10043407at2759"/>
<organism evidence="3 4">
    <name type="scientific">Branchiostoma belcheri</name>
    <name type="common">Amphioxus</name>
    <dbReference type="NCBI Taxonomy" id="7741"/>
    <lineage>
        <taxon>Eukaryota</taxon>
        <taxon>Metazoa</taxon>
        <taxon>Chordata</taxon>
        <taxon>Cephalochordata</taxon>
        <taxon>Leptocardii</taxon>
        <taxon>Amphioxiformes</taxon>
        <taxon>Branchiostomatidae</taxon>
        <taxon>Branchiostoma</taxon>
    </lineage>
</organism>
<dbReference type="KEGG" id="bbel:109480122"/>